<proteinExistence type="predicted"/>
<sequence length="90" mass="9906">MGQVLHGCARTTKAVREAIQNSQESLKTLAARYNLNLKTVAKWKKRSSTSDDPMGPKNPRSTVLSLDEEGAIIAFRTLTLLALDDCLYAL</sequence>
<name>A0A1L6TBV3_PISSA</name>
<protein>
    <submittedName>
        <fullName evidence="1">Integrase</fullName>
    </submittedName>
</protein>
<dbReference type="EMBL" id="CP012508">
    <property type="protein sequence ID" value="ALB22816.1"/>
    <property type="molecule type" value="Genomic_DNA"/>
</dbReference>
<dbReference type="Proteomes" id="UP000029558">
    <property type="component" value="Chromosome"/>
</dbReference>
<accession>A0A1L6TBV3</accession>
<evidence type="ECO:0000313" key="1">
    <source>
        <dbReference type="EMBL" id="ALB22816.1"/>
    </source>
</evidence>
<reference evidence="1 2" key="1">
    <citation type="journal article" date="2014" name="Genome Announc.">
        <title>Comparative Genome Analysis of Two Isolates of the Fish Pathogen Piscirickettsia salmonis from Different Hosts Reveals Major Differences in Virulence-Associated Secretion Systems.</title>
        <authorList>
            <person name="Bohle H."/>
            <person name="Henriquez P."/>
            <person name="Grothusen H."/>
            <person name="Navas E."/>
            <person name="Sandoval A."/>
            <person name="Bustamante F."/>
            <person name="Bustos P."/>
            <person name="Mancilla M."/>
        </authorList>
    </citation>
    <scope>NUCLEOTIDE SEQUENCE [LARGE SCALE GENOMIC DNA]</scope>
    <source>
        <strain evidence="2">B1-32597</strain>
    </source>
</reference>
<gene>
    <name evidence="1" type="ORF">KU39_1634</name>
</gene>
<organism evidence="1 2">
    <name type="scientific">Piscirickettsia salmonis</name>
    <dbReference type="NCBI Taxonomy" id="1238"/>
    <lineage>
        <taxon>Bacteria</taxon>
        <taxon>Pseudomonadati</taxon>
        <taxon>Pseudomonadota</taxon>
        <taxon>Gammaproteobacteria</taxon>
        <taxon>Thiotrichales</taxon>
        <taxon>Piscirickettsiaceae</taxon>
        <taxon>Piscirickettsia</taxon>
    </lineage>
</organism>
<dbReference type="AlphaFoldDB" id="A0A1L6TBV3"/>
<evidence type="ECO:0000313" key="2">
    <source>
        <dbReference type="Proteomes" id="UP000029558"/>
    </source>
</evidence>